<protein>
    <recommendedName>
        <fullName evidence="8 10">NH(3)-dependent NAD(+) synthetase</fullName>
        <ecNumber evidence="8 10">6.3.1.5</ecNumber>
    </recommendedName>
</protein>
<dbReference type="GO" id="GO:0003952">
    <property type="term" value="F:NAD+ synthase (glutamine-hydrolyzing) activity"/>
    <property type="evidence" value="ECO:0007669"/>
    <property type="project" value="InterPro"/>
</dbReference>
<comment type="caution">
    <text evidence="12">The sequence shown here is derived from an EMBL/GenBank/DDBJ whole genome shotgun (WGS) entry which is preliminary data.</text>
</comment>
<evidence type="ECO:0000259" key="11">
    <source>
        <dbReference type="Pfam" id="PF02540"/>
    </source>
</evidence>
<keyword evidence="4 8" id="KW-0547">Nucleotide-binding</keyword>
<reference evidence="12 13" key="1">
    <citation type="submission" date="2018-08" db="EMBL/GenBank/DDBJ databases">
        <title>The metabolism and importance of syntrophic acetate oxidation coupled to methane or sulfide production in haloalkaline environments.</title>
        <authorList>
            <person name="Timmers P.H.A."/>
            <person name="Vavourakis C.D."/>
            <person name="Sorokin D.Y."/>
            <person name="Sinninghe Damste J.S."/>
            <person name="Muyzer G."/>
            <person name="Stams A.J.M."/>
            <person name="Plugge C.M."/>
        </authorList>
    </citation>
    <scope>NUCLEOTIDE SEQUENCE [LARGE SCALE GENOMIC DNA]</scope>
    <source>
        <strain evidence="12">MSAO_Bac1</strain>
    </source>
</reference>
<dbReference type="GO" id="GO:0008795">
    <property type="term" value="F:NAD+ synthase activity"/>
    <property type="evidence" value="ECO:0007669"/>
    <property type="project" value="UniProtKB-UniRule"/>
</dbReference>
<dbReference type="GO" id="GO:0046872">
    <property type="term" value="F:metal ion binding"/>
    <property type="evidence" value="ECO:0007669"/>
    <property type="project" value="UniProtKB-KW"/>
</dbReference>
<dbReference type="InterPro" id="IPR022926">
    <property type="entry name" value="NH(3)-dep_NAD(+)_synth"/>
</dbReference>
<sequence length="239" mass="26572">MKDYADRLVDWIQEVVKNAGAQGVVFGLSGGLDSSVLAVLCKKAFPQNSLGLIMPCYSHAEDEEHARLVSDAFDIPFKVLVLDDLLDLFMSKFGREEDYQHSELAVANIKPRLRMICLYYYAARWGYLVAGSSNRSEISVGYFTKYGDNASDFMPLANLVKGQVKEMARSLGVPSKIIEKPPSGGLWPEQTDEGEMGVTYDDIDKYLSEGSGDQGTRDNIEIMIKGSQHKRVMPPVPDF</sequence>
<evidence type="ECO:0000256" key="5">
    <source>
        <dbReference type="ARBA" id="ARBA00022840"/>
    </source>
</evidence>
<keyword evidence="6 8" id="KW-0460">Magnesium</keyword>
<dbReference type="InterPro" id="IPR003694">
    <property type="entry name" value="NAD_synthase"/>
</dbReference>
<dbReference type="PANTHER" id="PTHR23090">
    <property type="entry name" value="NH 3 /GLUTAMINE-DEPENDENT NAD + SYNTHETASE"/>
    <property type="match status" value="1"/>
</dbReference>
<name>A0A424YHB1_9FIRM</name>
<dbReference type="InterPro" id="IPR022310">
    <property type="entry name" value="NAD/GMP_synthase"/>
</dbReference>
<feature type="binding site" description="in other chain" evidence="8">
    <location>
        <position position="112"/>
    </location>
    <ligand>
        <name>deamido-NAD(+)</name>
        <dbReference type="ChEBI" id="CHEBI:58437"/>
        <note>ligand shared between two neighboring subunits</note>
    </ligand>
</feature>
<dbReference type="GO" id="GO:0005524">
    <property type="term" value="F:ATP binding"/>
    <property type="evidence" value="ECO:0007669"/>
    <property type="project" value="UniProtKB-UniRule"/>
</dbReference>
<evidence type="ECO:0000256" key="2">
    <source>
        <dbReference type="ARBA" id="ARBA00022598"/>
    </source>
</evidence>
<evidence type="ECO:0000256" key="4">
    <source>
        <dbReference type="ARBA" id="ARBA00022741"/>
    </source>
</evidence>
<proteinExistence type="inferred from homology"/>
<evidence type="ECO:0000256" key="3">
    <source>
        <dbReference type="ARBA" id="ARBA00022723"/>
    </source>
</evidence>
<keyword evidence="7 8" id="KW-0520">NAD</keyword>
<keyword evidence="2 8" id="KW-0436">Ligase</keyword>
<dbReference type="Gene3D" id="3.40.50.620">
    <property type="entry name" value="HUPs"/>
    <property type="match status" value="1"/>
</dbReference>
<comment type="pathway">
    <text evidence="8">Cofactor biosynthesis; NAD(+) biosynthesis; NAD(+) from deamido-NAD(+) (ammonia route): step 1/1.</text>
</comment>
<evidence type="ECO:0000256" key="6">
    <source>
        <dbReference type="ARBA" id="ARBA00022842"/>
    </source>
</evidence>
<comment type="catalytic activity">
    <reaction evidence="8 10">
        <text>deamido-NAD(+) + NH4(+) + ATP = AMP + diphosphate + NAD(+) + H(+)</text>
        <dbReference type="Rhea" id="RHEA:21188"/>
        <dbReference type="ChEBI" id="CHEBI:15378"/>
        <dbReference type="ChEBI" id="CHEBI:28938"/>
        <dbReference type="ChEBI" id="CHEBI:30616"/>
        <dbReference type="ChEBI" id="CHEBI:33019"/>
        <dbReference type="ChEBI" id="CHEBI:57540"/>
        <dbReference type="ChEBI" id="CHEBI:58437"/>
        <dbReference type="ChEBI" id="CHEBI:456215"/>
        <dbReference type="EC" id="6.3.1.5"/>
    </reaction>
</comment>
<gene>
    <name evidence="8 12" type="primary">nadE</name>
    <name evidence="12" type="ORF">D5R97_02150</name>
</gene>
<dbReference type="GO" id="GO:0004359">
    <property type="term" value="F:glutaminase activity"/>
    <property type="evidence" value="ECO:0007669"/>
    <property type="project" value="InterPro"/>
</dbReference>
<evidence type="ECO:0000313" key="12">
    <source>
        <dbReference type="EMBL" id="RQD77489.1"/>
    </source>
</evidence>
<dbReference type="EC" id="6.3.1.5" evidence="8 10"/>
<dbReference type="UniPathway" id="UPA00253">
    <property type="reaction ID" value="UER00333"/>
</dbReference>
<dbReference type="GO" id="GO:0009435">
    <property type="term" value="P:NAD+ biosynthetic process"/>
    <property type="evidence" value="ECO:0007669"/>
    <property type="project" value="UniProtKB-UniRule"/>
</dbReference>
<comment type="subunit">
    <text evidence="8">Homodimer.</text>
</comment>
<comment type="function">
    <text evidence="8">Catalyzes the ATP-dependent amidation of deamido-NAD to form NAD. Uses ammonia as a nitrogen source.</text>
</comment>
<dbReference type="NCBIfam" id="TIGR00552">
    <property type="entry name" value="nadE"/>
    <property type="match status" value="1"/>
</dbReference>
<evidence type="ECO:0000256" key="10">
    <source>
        <dbReference type="RuleBase" id="RU003812"/>
    </source>
</evidence>
<evidence type="ECO:0000256" key="8">
    <source>
        <dbReference type="HAMAP-Rule" id="MF_00193"/>
    </source>
</evidence>
<evidence type="ECO:0000313" key="13">
    <source>
        <dbReference type="Proteomes" id="UP000285138"/>
    </source>
</evidence>
<dbReference type="InterPro" id="IPR014729">
    <property type="entry name" value="Rossmann-like_a/b/a_fold"/>
</dbReference>
<feature type="binding site" description="in other chain" evidence="8">
    <location>
        <position position="145"/>
    </location>
    <ligand>
        <name>deamido-NAD(+)</name>
        <dbReference type="ChEBI" id="CHEBI:58437"/>
        <note>ligand shared between two neighboring subunits</note>
    </ligand>
</feature>
<feature type="binding site" evidence="8">
    <location>
        <position position="183"/>
    </location>
    <ligand>
        <name>ATP</name>
        <dbReference type="ChEBI" id="CHEBI:30616"/>
    </ligand>
</feature>
<feature type="binding site" description="in other chain" evidence="8">
    <location>
        <begin position="229"/>
        <end position="230"/>
    </location>
    <ligand>
        <name>deamido-NAD(+)</name>
        <dbReference type="ChEBI" id="CHEBI:58437"/>
        <note>ligand shared between two neighboring subunits</note>
    </ligand>
</feature>
<keyword evidence="3 8" id="KW-0479">Metal-binding</keyword>
<evidence type="ECO:0000256" key="9">
    <source>
        <dbReference type="RuleBase" id="RU003811"/>
    </source>
</evidence>
<dbReference type="Proteomes" id="UP000285138">
    <property type="component" value="Unassembled WGS sequence"/>
</dbReference>
<dbReference type="EMBL" id="QZAA01000066">
    <property type="protein sequence ID" value="RQD77489.1"/>
    <property type="molecule type" value="Genomic_DNA"/>
</dbReference>
<dbReference type="GO" id="GO:0005737">
    <property type="term" value="C:cytoplasm"/>
    <property type="evidence" value="ECO:0007669"/>
    <property type="project" value="InterPro"/>
</dbReference>
<feature type="binding site" evidence="8">
    <location>
        <position position="33"/>
    </location>
    <ligand>
        <name>Mg(2+)</name>
        <dbReference type="ChEBI" id="CHEBI:18420"/>
    </ligand>
</feature>
<dbReference type="SUPFAM" id="SSF52402">
    <property type="entry name" value="Adenine nucleotide alpha hydrolases-like"/>
    <property type="match status" value="1"/>
</dbReference>
<feature type="binding site" evidence="8">
    <location>
        <begin position="27"/>
        <end position="34"/>
    </location>
    <ligand>
        <name>ATP</name>
        <dbReference type="ChEBI" id="CHEBI:30616"/>
    </ligand>
</feature>
<comment type="similarity">
    <text evidence="1 8 9">Belongs to the NAD synthetase family.</text>
</comment>
<evidence type="ECO:0000256" key="7">
    <source>
        <dbReference type="ARBA" id="ARBA00023027"/>
    </source>
</evidence>
<dbReference type="Pfam" id="PF02540">
    <property type="entry name" value="NAD_synthase"/>
    <property type="match status" value="1"/>
</dbReference>
<feature type="binding site" evidence="8">
    <location>
        <position position="152"/>
    </location>
    <ligand>
        <name>deamido-NAD(+)</name>
        <dbReference type="ChEBI" id="CHEBI:58437"/>
        <note>ligand shared between two neighboring subunits</note>
    </ligand>
</feature>
<keyword evidence="5 8" id="KW-0067">ATP-binding</keyword>
<dbReference type="PANTHER" id="PTHR23090:SF9">
    <property type="entry name" value="GLUTAMINE-DEPENDENT NAD(+) SYNTHETASE"/>
    <property type="match status" value="1"/>
</dbReference>
<organism evidence="12 13">
    <name type="scientific">Candidatus Syntrophonatronum acetioxidans</name>
    <dbReference type="NCBI Taxonomy" id="1795816"/>
    <lineage>
        <taxon>Bacteria</taxon>
        <taxon>Bacillati</taxon>
        <taxon>Bacillota</taxon>
        <taxon>Clostridia</taxon>
        <taxon>Eubacteriales</taxon>
        <taxon>Syntrophomonadaceae</taxon>
        <taxon>Candidatus Syntrophonatronum</taxon>
    </lineage>
</organism>
<accession>A0A424YHB1</accession>
<comment type="caution">
    <text evidence="8">Lacks conserved residue(s) required for the propagation of feature annotation.</text>
</comment>
<feature type="binding site" evidence="8">
    <location>
        <position position="137"/>
    </location>
    <ligand>
        <name>Mg(2+)</name>
        <dbReference type="ChEBI" id="CHEBI:18420"/>
    </ligand>
</feature>
<evidence type="ECO:0000256" key="1">
    <source>
        <dbReference type="ARBA" id="ARBA00005859"/>
    </source>
</evidence>
<dbReference type="CDD" id="cd00553">
    <property type="entry name" value="NAD_synthase"/>
    <property type="match status" value="1"/>
</dbReference>
<dbReference type="AlphaFoldDB" id="A0A424YHB1"/>
<feature type="binding site" evidence="8">
    <location>
        <position position="161"/>
    </location>
    <ligand>
        <name>ATP</name>
        <dbReference type="ChEBI" id="CHEBI:30616"/>
    </ligand>
</feature>
<dbReference type="HAMAP" id="MF_00193">
    <property type="entry name" value="NadE_ammonia_dep"/>
    <property type="match status" value="1"/>
</dbReference>
<feature type="domain" description="NAD/GMP synthase" evidence="11">
    <location>
        <begin position="6"/>
        <end position="234"/>
    </location>
</feature>